<proteinExistence type="predicted"/>
<dbReference type="Gramene" id="ORGLA03G0017100.1">
    <property type="protein sequence ID" value="ORGLA03G0017100.1"/>
    <property type="gene ID" value="ORGLA03G0017100"/>
</dbReference>
<dbReference type="HOGENOM" id="CLU_1404446_0_0_1"/>
<evidence type="ECO:0000313" key="1">
    <source>
        <dbReference type="EnsemblPlants" id="ORGLA03G0017100.1"/>
    </source>
</evidence>
<evidence type="ECO:0000313" key="2">
    <source>
        <dbReference type="Proteomes" id="UP000007306"/>
    </source>
</evidence>
<keyword evidence="2" id="KW-1185">Reference proteome</keyword>
<name>I1P725_ORYGL</name>
<dbReference type="EnsemblPlants" id="ORGLA03G0017100.1">
    <property type="protein sequence ID" value="ORGLA03G0017100.1"/>
    <property type="gene ID" value="ORGLA03G0017100"/>
</dbReference>
<reference evidence="1 2" key="2">
    <citation type="submission" date="2018-04" db="EMBL/GenBank/DDBJ databases">
        <title>OglaRS2 (Oryza glaberrima Reference Sequence Version 2).</title>
        <authorList>
            <person name="Zhang J."/>
            <person name="Kudrna D."/>
            <person name="Lee S."/>
            <person name="Talag J."/>
            <person name="Rajasekar S."/>
            <person name="Wing R.A."/>
        </authorList>
    </citation>
    <scope>NUCLEOTIDE SEQUENCE [LARGE SCALE GENOMIC DNA]</scope>
    <source>
        <strain evidence="1 2">cv. IRGC 96717</strain>
    </source>
</reference>
<accession>I1P725</accession>
<dbReference type="Proteomes" id="UP000007306">
    <property type="component" value="Chromosome 3"/>
</dbReference>
<reference evidence="1" key="1">
    <citation type="submission" date="2015-06" db="UniProtKB">
        <authorList>
            <consortium name="EnsemblPlants"/>
        </authorList>
    </citation>
    <scope>IDENTIFICATION</scope>
</reference>
<dbReference type="AlphaFoldDB" id="I1P725"/>
<sequence length="194" mass="21291">MVRDANRRTGVAFLLRCRWREWPPQPSVSRIAFAASRAAENGDVADSSGDGACPHLPNSHVERRERALSIFLLAIMPYPNREWQDIISHKESNQPLVHSGTVRVALHSSPSSRPAAQDLHARVVFTLQGKTHHELHSKPSLGQNESTALTAMQCTTSNGNGHWQKARCLGRLKAPWTQHTQAVIATSIGSASLA</sequence>
<organism evidence="1 2">
    <name type="scientific">Oryza glaberrima</name>
    <name type="common">African rice</name>
    <dbReference type="NCBI Taxonomy" id="4538"/>
    <lineage>
        <taxon>Eukaryota</taxon>
        <taxon>Viridiplantae</taxon>
        <taxon>Streptophyta</taxon>
        <taxon>Embryophyta</taxon>
        <taxon>Tracheophyta</taxon>
        <taxon>Spermatophyta</taxon>
        <taxon>Magnoliopsida</taxon>
        <taxon>Liliopsida</taxon>
        <taxon>Poales</taxon>
        <taxon>Poaceae</taxon>
        <taxon>BOP clade</taxon>
        <taxon>Oryzoideae</taxon>
        <taxon>Oryzeae</taxon>
        <taxon>Oryzinae</taxon>
        <taxon>Oryza</taxon>
    </lineage>
</organism>
<protein>
    <submittedName>
        <fullName evidence="1">Uncharacterized protein</fullName>
    </submittedName>
</protein>